<comment type="similarity">
    <text evidence="3">Belongs to the orexin family.</text>
</comment>
<evidence type="ECO:0000256" key="12">
    <source>
        <dbReference type="ARBA" id="ARBA00034336"/>
    </source>
</evidence>
<dbReference type="GO" id="GO:0005791">
    <property type="term" value="C:rough endoplasmic reticulum"/>
    <property type="evidence" value="ECO:0007669"/>
    <property type="project" value="UniProtKB-SubCell"/>
</dbReference>
<keyword evidence="7" id="KW-1015">Disulfide bond</keyword>
<evidence type="ECO:0000313" key="20">
    <source>
        <dbReference type="Ensembl" id="ENSPMGP00000012949.1"/>
    </source>
</evidence>
<dbReference type="GO" id="GO:0001659">
    <property type="term" value="P:temperature homeostasis"/>
    <property type="evidence" value="ECO:0007669"/>
    <property type="project" value="TreeGrafter"/>
</dbReference>
<dbReference type="GO" id="GO:0031772">
    <property type="term" value="F:type 2 orexin receptor binding"/>
    <property type="evidence" value="ECO:0007669"/>
    <property type="project" value="TreeGrafter"/>
</dbReference>
<evidence type="ECO:0000256" key="8">
    <source>
        <dbReference type="ARBA" id="ARBA00023283"/>
    </source>
</evidence>
<keyword evidence="9" id="KW-0527">Neuropeptide</keyword>
<evidence type="ECO:0000256" key="17">
    <source>
        <dbReference type="ARBA" id="ARBA00045659"/>
    </source>
</evidence>
<organism evidence="20 21">
    <name type="scientific">Periophthalmus magnuspinnatus</name>
    <dbReference type="NCBI Taxonomy" id="409849"/>
    <lineage>
        <taxon>Eukaryota</taxon>
        <taxon>Metazoa</taxon>
        <taxon>Chordata</taxon>
        <taxon>Craniata</taxon>
        <taxon>Vertebrata</taxon>
        <taxon>Euteleostomi</taxon>
        <taxon>Actinopterygii</taxon>
        <taxon>Neopterygii</taxon>
        <taxon>Teleostei</taxon>
        <taxon>Neoteleostei</taxon>
        <taxon>Acanthomorphata</taxon>
        <taxon>Gobiaria</taxon>
        <taxon>Gobiiformes</taxon>
        <taxon>Gobioidei</taxon>
        <taxon>Gobiidae</taxon>
        <taxon>Oxudercinae</taxon>
        <taxon>Periophthalmus</taxon>
    </lineage>
</organism>
<evidence type="ECO:0000256" key="13">
    <source>
        <dbReference type="ARBA" id="ARBA00034351"/>
    </source>
</evidence>
<comment type="subcellular location">
    <subcellularLocation>
        <location evidence="2">Cytoplasmic vesicle</location>
    </subcellularLocation>
    <subcellularLocation>
        <location evidence="1">Rough endoplasmic reticulum</location>
    </subcellularLocation>
    <subcellularLocation>
        <location evidence="11">Synapse</location>
    </subcellularLocation>
</comment>
<dbReference type="GO" id="GO:0045202">
    <property type="term" value="C:synapse"/>
    <property type="evidence" value="ECO:0007669"/>
    <property type="project" value="UniProtKB-SubCell"/>
</dbReference>
<reference evidence="20" key="2">
    <citation type="submission" date="2025-09" db="UniProtKB">
        <authorList>
            <consortium name="Ensembl"/>
        </authorList>
    </citation>
    <scope>IDENTIFICATION</scope>
</reference>
<dbReference type="GO" id="GO:0030431">
    <property type="term" value="P:sleep"/>
    <property type="evidence" value="ECO:0007669"/>
    <property type="project" value="TreeGrafter"/>
</dbReference>
<dbReference type="GO" id="GO:0031771">
    <property type="term" value="F:type 1 orexin receptor binding"/>
    <property type="evidence" value="ECO:0007669"/>
    <property type="project" value="TreeGrafter"/>
</dbReference>
<evidence type="ECO:0000256" key="5">
    <source>
        <dbReference type="ARBA" id="ARBA00022824"/>
    </source>
</evidence>
<dbReference type="GO" id="GO:0042594">
    <property type="term" value="P:response to starvation"/>
    <property type="evidence" value="ECO:0007669"/>
    <property type="project" value="TreeGrafter"/>
</dbReference>
<comment type="function">
    <text evidence="18">Binds to orexin receptor HCRTR2/OX2R only. Stimulates food intake. Modulates pituitary luteinizing hormone secretion in an ovarian steroid-dependent manner.</text>
</comment>
<dbReference type="GO" id="GO:0046928">
    <property type="term" value="P:regulation of neurotransmitter secretion"/>
    <property type="evidence" value="ECO:0007669"/>
    <property type="project" value="TreeGrafter"/>
</dbReference>
<evidence type="ECO:0000256" key="16">
    <source>
        <dbReference type="ARBA" id="ARBA00034371"/>
    </source>
</evidence>
<evidence type="ECO:0000256" key="4">
    <source>
        <dbReference type="ARBA" id="ARBA00022815"/>
    </source>
</evidence>
<evidence type="ECO:0000256" key="6">
    <source>
        <dbReference type="ARBA" id="ARBA00023018"/>
    </source>
</evidence>
<proteinExistence type="inferred from homology"/>
<dbReference type="AlphaFoldDB" id="A0A3B4A8J1"/>
<keyword evidence="4" id="KW-0027">Amidation</keyword>
<dbReference type="GO" id="GO:0031410">
    <property type="term" value="C:cytoplasmic vesicle"/>
    <property type="evidence" value="ECO:0007669"/>
    <property type="project" value="UniProtKB-SubCell"/>
</dbReference>
<dbReference type="GO" id="GO:0007218">
    <property type="term" value="P:neuropeptide signaling pathway"/>
    <property type="evidence" value="ECO:0007669"/>
    <property type="project" value="UniProtKB-KW"/>
</dbReference>
<evidence type="ECO:0000256" key="1">
    <source>
        <dbReference type="ARBA" id="ARBA00004427"/>
    </source>
</evidence>
<keyword evidence="10" id="KW-0968">Cytoplasmic vesicle</keyword>
<evidence type="ECO:0000313" key="21">
    <source>
        <dbReference type="Proteomes" id="UP000261520"/>
    </source>
</evidence>
<evidence type="ECO:0000256" key="7">
    <source>
        <dbReference type="ARBA" id="ARBA00023157"/>
    </source>
</evidence>
<dbReference type="Proteomes" id="UP000261520">
    <property type="component" value="Unplaced"/>
</dbReference>
<dbReference type="PANTHER" id="PTHR15173">
    <property type="entry name" value="OREXIN"/>
    <property type="match status" value="1"/>
</dbReference>
<evidence type="ECO:0000256" key="14">
    <source>
        <dbReference type="ARBA" id="ARBA00034354"/>
    </source>
</evidence>
<comment type="function">
    <text evidence="17">Binds to orexin receptors HCRTR1/OX1R and HCRTR2/OX2R with a high affinity. Stimulates food intake. Modulates pituitary luteinizing hormone secretion in an ovarian steroid-dependent manner.</text>
</comment>
<dbReference type="GO" id="GO:0042755">
    <property type="term" value="P:eating behavior"/>
    <property type="evidence" value="ECO:0007669"/>
    <property type="project" value="TreeGrafter"/>
</dbReference>
<keyword evidence="8" id="KW-0873">Pyrrolidone carboxylic acid</keyword>
<evidence type="ECO:0000256" key="15">
    <source>
        <dbReference type="ARBA" id="ARBA00034367"/>
    </source>
</evidence>
<evidence type="ECO:0000256" key="10">
    <source>
        <dbReference type="ARBA" id="ARBA00023329"/>
    </source>
</evidence>
<dbReference type="InterPro" id="IPR001704">
    <property type="entry name" value="Orexin"/>
</dbReference>
<dbReference type="Pfam" id="PF02072">
    <property type="entry name" value="Orexin"/>
    <property type="match status" value="1"/>
</dbReference>
<dbReference type="STRING" id="409849.ENSPMGP00000012949"/>
<keyword evidence="5" id="KW-0256">Endoplasmic reticulum</keyword>
<evidence type="ECO:0000256" key="9">
    <source>
        <dbReference type="ARBA" id="ARBA00023320"/>
    </source>
</evidence>
<accession>A0A3B4A8J1</accession>
<evidence type="ECO:0000256" key="11">
    <source>
        <dbReference type="ARBA" id="ARBA00034103"/>
    </source>
</evidence>
<feature type="signal peptide" evidence="19">
    <location>
        <begin position="1"/>
        <end position="23"/>
    </location>
</feature>
<evidence type="ECO:0000256" key="19">
    <source>
        <dbReference type="SAM" id="SignalP"/>
    </source>
</evidence>
<dbReference type="Ensembl" id="ENSPMGT00000013823.1">
    <property type="protein sequence ID" value="ENSPMGP00000012949.1"/>
    <property type="gene ID" value="ENSPMGG00000010679.1"/>
</dbReference>
<keyword evidence="6" id="KW-0770">Synapse</keyword>
<dbReference type="GO" id="GO:0051971">
    <property type="term" value="P:positive regulation of transmission of nerve impulse"/>
    <property type="evidence" value="ECO:0007669"/>
    <property type="project" value="TreeGrafter"/>
</dbReference>
<evidence type="ECO:0000256" key="18">
    <source>
        <dbReference type="ARBA" id="ARBA00046224"/>
    </source>
</evidence>
<sequence>FPLFLQKAVLVVLLLLLSKSTSGANPMSECCRHPSPSCRLYLLLCGPAGLKAGDAAAGILTLGKRSEEEFRLQNRLNHLLHGQRNQAAGILTMGKRIERKKQTRK</sequence>
<keyword evidence="19" id="KW-0732">Signal</keyword>
<dbReference type="GO" id="GO:0048471">
    <property type="term" value="C:perinuclear region of cytoplasm"/>
    <property type="evidence" value="ECO:0007669"/>
    <property type="project" value="TreeGrafter"/>
</dbReference>
<evidence type="ECO:0000256" key="3">
    <source>
        <dbReference type="ARBA" id="ARBA00009198"/>
    </source>
</evidence>
<protein>
    <recommendedName>
        <fullName evidence="12">Hypocretin neuropeptide precursor</fullName>
    </recommendedName>
    <alternativeName>
        <fullName evidence="16">Hypocretin</fullName>
    </alternativeName>
    <alternativeName>
        <fullName evidence="13">Orexin precursor</fullName>
    </alternativeName>
    <alternativeName>
        <fullName evidence="15">Prepro-orexin</fullName>
    </alternativeName>
    <alternativeName>
        <fullName evidence="14">Preprohypocretin</fullName>
    </alternativeName>
</protein>
<feature type="chain" id="PRO_5017295151" description="Hypocretin neuropeptide precursor" evidence="19">
    <location>
        <begin position="24"/>
        <end position="105"/>
    </location>
</feature>
<reference evidence="20" key="1">
    <citation type="submission" date="2025-08" db="UniProtKB">
        <authorList>
            <consortium name="Ensembl"/>
        </authorList>
    </citation>
    <scope>IDENTIFICATION</scope>
</reference>
<dbReference type="GO" id="GO:0005184">
    <property type="term" value="F:neuropeptide hormone activity"/>
    <property type="evidence" value="ECO:0007669"/>
    <property type="project" value="TreeGrafter"/>
</dbReference>
<keyword evidence="21" id="KW-1185">Reference proteome</keyword>
<evidence type="ECO:0000256" key="2">
    <source>
        <dbReference type="ARBA" id="ARBA00004541"/>
    </source>
</evidence>
<dbReference type="PANTHER" id="PTHR15173:SF2">
    <property type="entry name" value="HYPOCRETIN NEUROPEPTIDE PRECURSOR"/>
    <property type="match status" value="1"/>
</dbReference>
<name>A0A3B4A8J1_9GOBI</name>